<organism evidence="2 3">
    <name type="scientific">Solanum commersonii</name>
    <name type="common">Commerson's wild potato</name>
    <name type="synonym">Commerson's nightshade</name>
    <dbReference type="NCBI Taxonomy" id="4109"/>
    <lineage>
        <taxon>Eukaryota</taxon>
        <taxon>Viridiplantae</taxon>
        <taxon>Streptophyta</taxon>
        <taxon>Embryophyta</taxon>
        <taxon>Tracheophyta</taxon>
        <taxon>Spermatophyta</taxon>
        <taxon>Magnoliopsida</taxon>
        <taxon>eudicotyledons</taxon>
        <taxon>Gunneridae</taxon>
        <taxon>Pentapetalae</taxon>
        <taxon>asterids</taxon>
        <taxon>lamiids</taxon>
        <taxon>Solanales</taxon>
        <taxon>Solanaceae</taxon>
        <taxon>Solanoideae</taxon>
        <taxon>Solaneae</taxon>
        <taxon>Solanum</taxon>
    </lineage>
</organism>
<sequence length="169" mass="19492">MVNPELGMYWSLPGSLAKSLPHLLCPTELPSYQAPPRNYPNYQAPLSYYSNVQQSYQVILPNYQNAPQIYQTPQYPNFQTLTPTHKNPPPLRNNYNLSRPKLKKKPPRVFTPLIESRIQFFERLKRASLIYAVDPKNVNVNSRHYSADIHYAYHSGGAGHTPKDCKHKI</sequence>
<dbReference type="Proteomes" id="UP000824120">
    <property type="component" value="Chromosome 4"/>
</dbReference>
<protein>
    <submittedName>
        <fullName evidence="2">Uncharacterized protein</fullName>
    </submittedName>
</protein>
<evidence type="ECO:0000313" key="2">
    <source>
        <dbReference type="EMBL" id="KAG5609902.1"/>
    </source>
</evidence>
<evidence type="ECO:0000256" key="1">
    <source>
        <dbReference type="SAM" id="MobiDB-lite"/>
    </source>
</evidence>
<reference evidence="2 3" key="1">
    <citation type="submission" date="2020-09" db="EMBL/GenBank/DDBJ databases">
        <title>De no assembly of potato wild relative species, Solanum commersonii.</title>
        <authorList>
            <person name="Cho K."/>
        </authorList>
    </citation>
    <scope>NUCLEOTIDE SEQUENCE [LARGE SCALE GENOMIC DNA]</scope>
    <source>
        <strain evidence="2">LZ3.2</strain>
        <tissue evidence="2">Leaf</tissue>
    </source>
</reference>
<name>A0A9J5ZGE5_SOLCO</name>
<gene>
    <name evidence="2" type="ORF">H5410_021183</name>
</gene>
<evidence type="ECO:0000313" key="3">
    <source>
        <dbReference type="Proteomes" id="UP000824120"/>
    </source>
</evidence>
<keyword evidence="3" id="KW-1185">Reference proteome</keyword>
<dbReference type="AlphaFoldDB" id="A0A9J5ZGE5"/>
<dbReference type="EMBL" id="JACXVP010000004">
    <property type="protein sequence ID" value="KAG5609902.1"/>
    <property type="molecule type" value="Genomic_DNA"/>
</dbReference>
<accession>A0A9J5ZGE5</accession>
<proteinExistence type="predicted"/>
<feature type="region of interest" description="Disordered" evidence="1">
    <location>
        <begin position="82"/>
        <end position="102"/>
    </location>
</feature>
<comment type="caution">
    <text evidence="2">The sequence shown here is derived from an EMBL/GenBank/DDBJ whole genome shotgun (WGS) entry which is preliminary data.</text>
</comment>